<comment type="subcellular location">
    <subcellularLocation>
        <location evidence="1">Cell inner membrane</location>
        <topology evidence="1">Single-pass membrane protein</topology>
    </subcellularLocation>
</comment>
<keyword evidence="14" id="KW-1185">Reference proteome</keyword>
<proteinExistence type="inferred from homology"/>
<evidence type="ECO:0000256" key="9">
    <source>
        <dbReference type="ARBA" id="ARBA00025772"/>
    </source>
</evidence>
<keyword evidence="8 11" id="KW-0472">Membrane</keyword>
<evidence type="ECO:0000256" key="7">
    <source>
        <dbReference type="ARBA" id="ARBA00022989"/>
    </source>
</evidence>
<evidence type="ECO:0000256" key="10">
    <source>
        <dbReference type="ARBA" id="ARBA00030775"/>
    </source>
</evidence>
<feature type="domain" description="General secretion pathway GspH" evidence="12">
    <location>
        <begin position="50"/>
        <end position="176"/>
    </location>
</feature>
<name>A0A1T2L8A9_9GAMM</name>
<dbReference type="Pfam" id="PF07963">
    <property type="entry name" value="N_methyl"/>
    <property type="match status" value="1"/>
</dbReference>
<evidence type="ECO:0000256" key="6">
    <source>
        <dbReference type="ARBA" id="ARBA00022692"/>
    </source>
</evidence>
<gene>
    <name evidence="13" type="ORF">BOW53_04270</name>
</gene>
<evidence type="ECO:0000256" key="8">
    <source>
        <dbReference type="ARBA" id="ARBA00023136"/>
    </source>
</evidence>
<dbReference type="GO" id="GO:0005886">
    <property type="term" value="C:plasma membrane"/>
    <property type="evidence" value="ECO:0007669"/>
    <property type="project" value="UniProtKB-SubCell"/>
</dbReference>
<evidence type="ECO:0000256" key="2">
    <source>
        <dbReference type="ARBA" id="ARBA00021549"/>
    </source>
</evidence>
<comment type="caution">
    <text evidence="13">The sequence shown here is derived from an EMBL/GenBank/DDBJ whole genome shotgun (WGS) entry which is preliminary data.</text>
</comment>
<dbReference type="NCBIfam" id="TIGR02532">
    <property type="entry name" value="IV_pilin_GFxxxE"/>
    <property type="match status" value="1"/>
</dbReference>
<dbReference type="InterPro" id="IPR022346">
    <property type="entry name" value="T2SS_GspH"/>
</dbReference>
<evidence type="ECO:0000256" key="3">
    <source>
        <dbReference type="ARBA" id="ARBA00022475"/>
    </source>
</evidence>
<dbReference type="Pfam" id="PF12019">
    <property type="entry name" value="GspH"/>
    <property type="match status" value="1"/>
</dbReference>
<evidence type="ECO:0000259" key="12">
    <source>
        <dbReference type="Pfam" id="PF12019"/>
    </source>
</evidence>
<evidence type="ECO:0000256" key="11">
    <source>
        <dbReference type="SAM" id="Phobius"/>
    </source>
</evidence>
<dbReference type="SUPFAM" id="SSF54523">
    <property type="entry name" value="Pili subunits"/>
    <property type="match status" value="1"/>
</dbReference>
<feature type="transmembrane region" description="Helical" evidence="11">
    <location>
        <begin position="12"/>
        <end position="32"/>
    </location>
</feature>
<keyword evidence="4" id="KW-0488">Methylation</keyword>
<keyword evidence="6 11" id="KW-0812">Transmembrane</keyword>
<keyword evidence="7 11" id="KW-1133">Transmembrane helix</keyword>
<evidence type="ECO:0000256" key="4">
    <source>
        <dbReference type="ARBA" id="ARBA00022481"/>
    </source>
</evidence>
<keyword evidence="3" id="KW-1003">Cell membrane</keyword>
<protein>
    <recommendedName>
        <fullName evidence="2">Type II secretion system protein H</fullName>
    </recommendedName>
    <alternativeName>
        <fullName evidence="10">General secretion pathway protein H</fullName>
    </alternativeName>
</protein>
<dbReference type="Proteomes" id="UP000191110">
    <property type="component" value="Unassembled WGS sequence"/>
</dbReference>
<dbReference type="RefSeq" id="WP_269087629.1">
    <property type="nucleotide sequence ID" value="NZ_MPRL01000011.1"/>
</dbReference>
<organism evidence="13 14">
    <name type="scientific">Solemya pervernicosa gill symbiont</name>
    <dbReference type="NCBI Taxonomy" id="642797"/>
    <lineage>
        <taxon>Bacteria</taxon>
        <taxon>Pseudomonadati</taxon>
        <taxon>Pseudomonadota</taxon>
        <taxon>Gammaproteobacteria</taxon>
        <taxon>sulfur-oxidizing symbionts</taxon>
    </lineage>
</organism>
<dbReference type="InterPro" id="IPR012902">
    <property type="entry name" value="N_methyl_site"/>
</dbReference>
<dbReference type="EMBL" id="MPRL01000011">
    <property type="protein sequence ID" value="OOZ41338.1"/>
    <property type="molecule type" value="Genomic_DNA"/>
</dbReference>
<dbReference type="InterPro" id="IPR045584">
    <property type="entry name" value="Pilin-like"/>
</dbReference>
<dbReference type="AlphaFoldDB" id="A0A1T2L8A9"/>
<comment type="similarity">
    <text evidence="9">Belongs to the GSP H family.</text>
</comment>
<keyword evidence="5" id="KW-0997">Cell inner membrane</keyword>
<dbReference type="GO" id="GO:0015627">
    <property type="term" value="C:type II protein secretion system complex"/>
    <property type="evidence" value="ECO:0007669"/>
    <property type="project" value="InterPro"/>
</dbReference>
<dbReference type="Gene3D" id="3.55.40.10">
    <property type="entry name" value="minor pseudopilin epsh domain"/>
    <property type="match status" value="1"/>
</dbReference>
<evidence type="ECO:0000256" key="5">
    <source>
        <dbReference type="ARBA" id="ARBA00022519"/>
    </source>
</evidence>
<accession>A0A1T2L8A9</accession>
<sequence>MRTISTNRDNGFTLLELMVTLAIGGIVLTMAVPNFRTFVMNNRLTTQNHALVASLTLARSEAIKRGQRVVVCKSSDGASCSTANTINWENGWIVFVDSDNDSTIDSGETLRVSETLEGGNTLRSDSNYSNSVTYLASGLSTQAGTLVLCDDRNSDGDTADSADFSSGLAVIVNTTGRARTTTASGSGFTNCVTAS</sequence>
<evidence type="ECO:0000313" key="14">
    <source>
        <dbReference type="Proteomes" id="UP000191110"/>
    </source>
</evidence>
<evidence type="ECO:0000256" key="1">
    <source>
        <dbReference type="ARBA" id="ARBA00004377"/>
    </source>
</evidence>
<reference evidence="13 14" key="1">
    <citation type="submission" date="2016-11" db="EMBL/GenBank/DDBJ databases">
        <title>Mixed transmission modes and dynamic genome evolution in an obligate animal-bacterial symbiosis.</title>
        <authorList>
            <person name="Russell S.L."/>
            <person name="Corbett-Detig R.B."/>
            <person name="Cavanaugh C.M."/>
        </authorList>
    </citation>
    <scope>NUCLEOTIDE SEQUENCE [LARGE SCALE GENOMIC DNA]</scope>
    <source>
        <strain evidence="13">Sveles-Q1</strain>
    </source>
</reference>
<dbReference type="GO" id="GO:0015628">
    <property type="term" value="P:protein secretion by the type II secretion system"/>
    <property type="evidence" value="ECO:0007669"/>
    <property type="project" value="InterPro"/>
</dbReference>
<evidence type="ECO:0000313" key="13">
    <source>
        <dbReference type="EMBL" id="OOZ41338.1"/>
    </source>
</evidence>